<evidence type="ECO:0000256" key="8">
    <source>
        <dbReference type="ARBA" id="ARBA00022679"/>
    </source>
</evidence>
<dbReference type="GO" id="GO:0030145">
    <property type="term" value="F:manganese ion binding"/>
    <property type="evidence" value="ECO:0007669"/>
    <property type="project" value="UniProtKB-ARBA"/>
</dbReference>
<organism evidence="25 26">
    <name type="scientific">Tropilaelaps mercedesae</name>
    <dbReference type="NCBI Taxonomy" id="418985"/>
    <lineage>
        <taxon>Eukaryota</taxon>
        <taxon>Metazoa</taxon>
        <taxon>Ecdysozoa</taxon>
        <taxon>Arthropoda</taxon>
        <taxon>Chelicerata</taxon>
        <taxon>Arachnida</taxon>
        <taxon>Acari</taxon>
        <taxon>Parasitiformes</taxon>
        <taxon>Mesostigmata</taxon>
        <taxon>Gamasina</taxon>
        <taxon>Dermanyssoidea</taxon>
        <taxon>Laelapidae</taxon>
        <taxon>Tropilaelaps</taxon>
    </lineage>
</organism>
<evidence type="ECO:0000256" key="21">
    <source>
        <dbReference type="ARBA" id="ARBA00043065"/>
    </source>
</evidence>
<dbReference type="UniPathway" id="UPA00378"/>
<dbReference type="AlphaFoldDB" id="A0A1V9XDK0"/>
<comment type="function">
    <text evidence="22">Glycosyltransferase that generates the core 1 O-glycan Gal-beta1-3GalNAc-alpha1-Ser/Thr (T antigen), which is a precursor for many extended O-glycans in glycoproteins.</text>
</comment>
<evidence type="ECO:0000256" key="3">
    <source>
        <dbReference type="ARBA" id="ARBA00004922"/>
    </source>
</evidence>
<evidence type="ECO:0000256" key="15">
    <source>
        <dbReference type="ARBA" id="ARBA00023157"/>
    </source>
</evidence>
<keyword evidence="7 25" id="KW-0328">Glycosyltransferase</keyword>
<dbReference type="Gene3D" id="3.90.550.50">
    <property type="match status" value="1"/>
</dbReference>
<keyword evidence="16" id="KW-0325">Glycoprotein</keyword>
<feature type="transmembrane region" description="Helical" evidence="23">
    <location>
        <begin position="30"/>
        <end position="54"/>
    </location>
</feature>
<evidence type="ECO:0000256" key="18">
    <source>
        <dbReference type="ARBA" id="ARBA00040898"/>
    </source>
</evidence>
<keyword evidence="13 23" id="KW-1133">Transmembrane helix</keyword>
<comment type="subunit">
    <text evidence="5">Homodimer; disulfide-linked.</text>
</comment>
<dbReference type="EC" id="2.4.1.122" evidence="6"/>
<evidence type="ECO:0000256" key="7">
    <source>
        <dbReference type="ARBA" id="ARBA00022676"/>
    </source>
</evidence>
<feature type="non-terminal residue" evidence="25">
    <location>
        <position position="350"/>
    </location>
</feature>
<evidence type="ECO:0000256" key="1">
    <source>
        <dbReference type="ARBA" id="ARBA00001936"/>
    </source>
</evidence>
<evidence type="ECO:0000256" key="17">
    <source>
        <dbReference type="ARBA" id="ARBA00023211"/>
    </source>
</evidence>
<dbReference type="GO" id="GO:0016263">
    <property type="term" value="F:glycoprotein-N-acetylgalactosamine 3-beta-galactosyltransferase activity"/>
    <property type="evidence" value="ECO:0007669"/>
    <property type="project" value="UniProtKB-EC"/>
</dbReference>
<evidence type="ECO:0000256" key="10">
    <source>
        <dbReference type="ARBA" id="ARBA00022723"/>
    </source>
</evidence>
<dbReference type="InParanoid" id="A0A1V9XDK0"/>
<evidence type="ECO:0000256" key="14">
    <source>
        <dbReference type="ARBA" id="ARBA00023136"/>
    </source>
</evidence>
<dbReference type="Pfam" id="PF02434">
    <property type="entry name" value="Fringe"/>
    <property type="match status" value="1"/>
</dbReference>
<comment type="pathway">
    <text evidence="3">Protein modification; protein glycosylation.</text>
</comment>
<dbReference type="PANTHER" id="PTHR23033">
    <property type="entry name" value="BETA1,3-GALACTOSYLTRANSFERASE"/>
    <property type="match status" value="1"/>
</dbReference>
<dbReference type="FunCoup" id="A0A1V9XDK0">
    <property type="interactions" value="206"/>
</dbReference>
<gene>
    <name evidence="25" type="ORF">BIW11_01475</name>
</gene>
<evidence type="ECO:0000256" key="22">
    <source>
        <dbReference type="ARBA" id="ARBA00059245"/>
    </source>
</evidence>
<dbReference type="STRING" id="418985.A0A1V9XDK0"/>
<evidence type="ECO:0000313" key="26">
    <source>
        <dbReference type="Proteomes" id="UP000192247"/>
    </source>
</evidence>
<comment type="cofactor">
    <cofactor evidence="1">
        <name>Mn(2+)</name>
        <dbReference type="ChEBI" id="CHEBI:29035"/>
    </cofactor>
</comment>
<evidence type="ECO:0000259" key="24">
    <source>
        <dbReference type="Pfam" id="PF02434"/>
    </source>
</evidence>
<evidence type="ECO:0000256" key="20">
    <source>
        <dbReference type="ARBA" id="ARBA00042009"/>
    </source>
</evidence>
<dbReference type="InterPro" id="IPR003378">
    <property type="entry name" value="Fringe-like_glycosylTrfase"/>
</dbReference>
<comment type="caution">
    <text evidence="25">The sequence shown here is derived from an EMBL/GenBank/DDBJ whole genome shotgun (WGS) entry which is preliminary data.</text>
</comment>
<keyword evidence="12" id="KW-0735">Signal-anchor</keyword>
<keyword evidence="15" id="KW-1015">Disulfide bond</keyword>
<evidence type="ECO:0000256" key="13">
    <source>
        <dbReference type="ARBA" id="ARBA00022989"/>
    </source>
</evidence>
<evidence type="ECO:0000256" key="5">
    <source>
        <dbReference type="ARBA" id="ARBA00011748"/>
    </source>
</evidence>
<evidence type="ECO:0000256" key="9">
    <source>
        <dbReference type="ARBA" id="ARBA00022692"/>
    </source>
</evidence>
<dbReference type="GO" id="GO:0016020">
    <property type="term" value="C:membrane"/>
    <property type="evidence" value="ECO:0007669"/>
    <property type="project" value="UniProtKB-SubCell"/>
</dbReference>
<dbReference type="GO" id="GO:0000166">
    <property type="term" value="F:nucleotide binding"/>
    <property type="evidence" value="ECO:0007669"/>
    <property type="project" value="UniProtKB-KW"/>
</dbReference>
<dbReference type="Proteomes" id="UP000192247">
    <property type="component" value="Unassembled WGS sequence"/>
</dbReference>
<comment type="subcellular location">
    <subcellularLocation>
        <location evidence="2">Membrane</location>
        <topology evidence="2">Single-pass type II membrane protein</topology>
    </subcellularLocation>
</comment>
<protein>
    <recommendedName>
        <fullName evidence="18">Glycoprotein-N-acetylgalactosamine 3-beta-galactosyltransferase 1</fullName>
        <ecNumber evidence="6">2.4.1.122</ecNumber>
    </recommendedName>
    <alternativeName>
        <fullName evidence="20">Core 1 O-glycan T-synthase</fullName>
    </alternativeName>
    <alternativeName>
        <fullName evidence="21">Core 1 UDP-galactose:N-acetylgalactosamine-alpha-R beta 1,3-galactosyltransferase 1</fullName>
    </alternativeName>
    <alternativeName>
        <fullName evidence="19">Core 1 beta1,3-galactosyltransferase 1</fullName>
    </alternativeName>
</protein>
<keyword evidence="9 23" id="KW-0812">Transmembrane</keyword>
<evidence type="ECO:0000256" key="6">
    <source>
        <dbReference type="ARBA" id="ARBA00012557"/>
    </source>
</evidence>
<evidence type="ECO:0000256" key="16">
    <source>
        <dbReference type="ARBA" id="ARBA00023180"/>
    </source>
</evidence>
<evidence type="ECO:0000256" key="23">
    <source>
        <dbReference type="SAM" id="Phobius"/>
    </source>
</evidence>
<dbReference type="InterPro" id="IPR026050">
    <property type="entry name" value="C1GALT1/C1GALT1_chp1"/>
</dbReference>
<reference evidence="25 26" key="1">
    <citation type="journal article" date="2017" name="Gigascience">
        <title>Draft genome of the honey bee ectoparasitic mite, Tropilaelaps mercedesae, is shaped by the parasitic life history.</title>
        <authorList>
            <person name="Dong X."/>
            <person name="Armstrong S.D."/>
            <person name="Xia D."/>
            <person name="Makepeace B.L."/>
            <person name="Darby A.C."/>
            <person name="Kadowaki T."/>
        </authorList>
    </citation>
    <scope>NUCLEOTIDE SEQUENCE [LARGE SCALE GENOMIC DNA]</scope>
    <source>
        <strain evidence="25">Wuxi-XJTLU</strain>
    </source>
</reference>
<keyword evidence="17" id="KW-0464">Manganese</keyword>
<comment type="similarity">
    <text evidence="4">Belongs to the glycosyltransferase 31 family. Beta3-Gal-T subfamily.</text>
</comment>
<dbReference type="PANTHER" id="PTHR23033:SF14">
    <property type="entry name" value="GLYCOPROTEIN-N-ACETYLGALACTOSAMINE 3-BETA-GALACTOSYLTRANSFERASE 1-RELATED"/>
    <property type="match status" value="1"/>
</dbReference>
<keyword evidence="26" id="KW-1185">Reference proteome</keyword>
<proteinExistence type="inferred from homology"/>
<evidence type="ECO:0000256" key="12">
    <source>
        <dbReference type="ARBA" id="ARBA00022968"/>
    </source>
</evidence>
<keyword evidence="10" id="KW-0479">Metal-binding</keyword>
<accession>A0A1V9XDK0</accession>
<dbReference type="FunFam" id="3.90.550.50:FF:000017">
    <property type="entry name" value="Glycoprotein-N-acetylgalactosamine 3-beta-galactosyltransferase 1"/>
    <property type="match status" value="1"/>
</dbReference>
<dbReference type="OrthoDB" id="414175at2759"/>
<name>A0A1V9XDK0_9ACAR</name>
<dbReference type="EMBL" id="MNPL01014195">
    <property type="protein sequence ID" value="OQR71569.1"/>
    <property type="molecule type" value="Genomic_DNA"/>
</dbReference>
<keyword evidence="11" id="KW-0547">Nucleotide-binding</keyword>
<evidence type="ECO:0000256" key="4">
    <source>
        <dbReference type="ARBA" id="ARBA00006462"/>
    </source>
</evidence>
<keyword evidence="14 23" id="KW-0472">Membrane</keyword>
<feature type="domain" description="Fringe-like glycosyltransferase" evidence="24">
    <location>
        <begin position="142"/>
        <end position="306"/>
    </location>
</feature>
<keyword evidence="8 25" id="KW-0808">Transferase</keyword>
<evidence type="ECO:0000256" key="19">
    <source>
        <dbReference type="ARBA" id="ARBA00041226"/>
    </source>
</evidence>
<evidence type="ECO:0000313" key="25">
    <source>
        <dbReference type="EMBL" id="OQR71569.1"/>
    </source>
</evidence>
<sequence>MKYSRLTADVERTFGFGAGGYGRCLQPRNFLTTFCVGILFGFGTAYVALCVVSLRPLNPPILGSLDPTVIGSGGGEMSVTVLSRRSLLYPRSIYQHIADPHAGNSIPLDGDAPDSPVSFHEHNDRDTVARELAKRVRLLCFILTSPNTHATKAAHVKATWGRRCDRLLFMSSKQDNNLPSVALPIGQEDRDHLWEKTKLAFSEIYEHHLESADWFLKADDDTYVIVENLRYFLSTHDASEPVYFGHKFRPYVKQGYMSGGAGYVMSKEAVRRFIELGIRSNRTKCRRDHNGAEDVELGKCLADLGIGAGDSRDSGGRGRFFPLTPEAHLIPGHMPPDFWFWNYTYYPVKS</sequence>
<evidence type="ECO:0000256" key="11">
    <source>
        <dbReference type="ARBA" id="ARBA00022741"/>
    </source>
</evidence>
<evidence type="ECO:0000256" key="2">
    <source>
        <dbReference type="ARBA" id="ARBA00004606"/>
    </source>
</evidence>